<dbReference type="GO" id="GO:0005886">
    <property type="term" value="C:plasma membrane"/>
    <property type="evidence" value="ECO:0007669"/>
    <property type="project" value="UniProtKB-SubCell"/>
</dbReference>
<keyword evidence="12" id="KW-1185">Reference proteome</keyword>
<keyword evidence="6 10" id="KW-1133">Transmembrane helix</keyword>
<dbReference type="Proteomes" id="UP000239576">
    <property type="component" value="Unassembled WGS sequence"/>
</dbReference>
<comment type="function">
    <text evidence="10">Part of the energy-coupling factor (ECF) transporter complex CbiMNOQ involved in cobalt import.</text>
</comment>
<keyword evidence="8 10" id="KW-0472">Membrane</keyword>
<evidence type="ECO:0000256" key="1">
    <source>
        <dbReference type="ARBA" id="ARBA00022426"/>
    </source>
</evidence>
<dbReference type="UniPathway" id="UPA00148"/>
<comment type="pathway">
    <text evidence="10">Cofactor biosynthesis; adenosylcobalamin biosynthesis.</text>
</comment>
<feature type="transmembrane region" description="Helical" evidence="10">
    <location>
        <begin position="67"/>
        <end position="87"/>
    </location>
</feature>
<keyword evidence="4 10" id="KW-0169">Cobalamin biosynthesis</keyword>
<dbReference type="EMBL" id="PVWK01000123">
    <property type="protein sequence ID" value="PSB25624.1"/>
    <property type="molecule type" value="Genomic_DNA"/>
</dbReference>
<evidence type="ECO:0000256" key="8">
    <source>
        <dbReference type="ARBA" id="ARBA00023136"/>
    </source>
</evidence>
<comment type="caution">
    <text evidence="10">Lacks conserved residue(s) required for the propagation of feature annotation.</text>
</comment>
<reference evidence="12" key="1">
    <citation type="submission" date="2018-02" db="EMBL/GenBank/DDBJ databases">
        <authorList>
            <person name="Moore K."/>
            <person name="Momper L."/>
        </authorList>
    </citation>
    <scope>NUCLEOTIDE SEQUENCE [LARGE SCALE GENOMIC DNA]</scope>
    <source>
        <strain evidence="12">ULC18</strain>
    </source>
</reference>
<keyword evidence="2 10" id="KW-0813">Transport</keyword>
<evidence type="ECO:0000256" key="4">
    <source>
        <dbReference type="ARBA" id="ARBA00022573"/>
    </source>
</evidence>
<dbReference type="NCBIfam" id="NF002780">
    <property type="entry name" value="PRK02898.1"/>
    <property type="match status" value="1"/>
</dbReference>
<evidence type="ECO:0000313" key="12">
    <source>
        <dbReference type="Proteomes" id="UP000239576"/>
    </source>
</evidence>
<sequence>MMPKRCGNWLLVIGVLVLAFGPLLVLQGRQFGATDGNFVSAIENDHPNYKPWFEPIIKDSGPEVQTFLFAAQAGVGAGVTGYILGLYKGRSEKRKKDEQG</sequence>
<dbReference type="OrthoDB" id="1551318at2"/>
<evidence type="ECO:0000256" key="7">
    <source>
        <dbReference type="ARBA" id="ARBA00023065"/>
    </source>
</evidence>
<comment type="caution">
    <text evidence="11">The sequence shown here is derived from an EMBL/GenBank/DDBJ whole genome shotgun (WGS) entry which is preliminary data.</text>
</comment>
<reference evidence="11 12" key="2">
    <citation type="submission" date="2018-03" db="EMBL/GenBank/DDBJ databases">
        <title>The ancient ancestry and fast evolution of plastids.</title>
        <authorList>
            <person name="Moore K.R."/>
            <person name="Magnabosco C."/>
            <person name="Momper L."/>
            <person name="Gold D.A."/>
            <person name="Bosak T."/>
            <person name="Fournier G.P."/>
        </authorList>
    </citation>
    <scope>NUCLEOTIDE SEQUENCE [LARGE SCALE GENOMIC DNA]</scope>
    <source>
        <strain evidence="11 12">ULC18</strain>
    </source>
</reference>
<dbReference type="PANTHER" id="PTHR38662">
    <property type="entry name" value="COBALT TRANSPORT PROTEIN CBIN"/>
    <property type="match status" value="1"/>
</dbReference>
<comment type="subunit">
    <text evidence="10">Forms an energy-coupling factor (ECF) transporter complex composed of an ATP-binding protein (A component, CbiO), a transmembrane protein (T component, CbiQ) and 2 possible substrate-capture proteins (S components, CbiM and CbiN) of unknown stoichimetry.</text>
</comment>
<evidence type="ECO:0000256" key="5">
    <source>
        <dbReference type="ARBA" id="ARBA00022692"/>
    </source>
</evidence>
<dbReference type="PANTHER" id="PTHR38662:SF1">
    <property type="entry name" value="COBALT TRANSPORT PROTEIN CBIN"/>
    <property type="match status" value="1"/>
</dbReference>
<protein>
    <recommendedName>
        <fullName evidence="10">Cobalt transport protein CbiN</fullName>
    </recommendedName>
    <alternativeName>
        <fullName evidence="10">Energy-coupling factor transporter probable substrate-capture protein CbiN</fullName>
        <shortName evidence="10">ECF transporter S component CbiN</shortName>
    </alternativeName>
</protein>
<gene>
    <name evidence="10" type="primary">cbiN</name>
    <name evidence="11" type="ORF">C7B82_22660</name>
</gene>
<organism evidence="11 12">
    <name type="scientific">Stenomitos frigidus ULC18</name>
    <dbReference type="NCBI Taxonomy" id="2107698"/>
    <lineage>
        <taxon>Bacteria</taxon>
        <taxon>Bacillati</taxon>
        <taxon>Cyanobacteriota</taxon>
        <taxon>Cyanophyceae</taxon>
        <taxon>Leptolyngbyales</taxon>
        <taxon>Leptolyngbyaceae</taxon>
        <taxon>Stenomitos</taxon>
    </lineage>
</organism>
<dbReference type="GO" id="GO:0009236">
    <property type="term" value="P:cobalamin biosynthetic process"/>
    <property type="evidence" value="ECO:0007669"/>
    <property type="project" value="UniProtKB-UniRule"/>
</dbReference>
<evidence type="ECO:0000256" key="6">
    <source>
        <dbReference type="ARBA" id="ARBA00022989"/>
    </source>
</evidence>
<comment type="similarity">
    <text evidence="10">Belongs to the CbiN family.</text>
</comment>
<dbReference type="InterPro" id="IPR003705">
    <property type="entry name" value="CbiN"/>
</dbReference>
<evidence type="ECO:0000256" key="9">
    <source>
        <dbReference type="ARBA" id="ARBA00023285"/>
    </source>
</evidence>
<dbReference type="AlphaFoldDB" id="A0A2T1DZ22"/>
<comment type="subcellular location">
    <subcellularLocation>
        <location evidence="10">Cell membrane</location>
        <topology evidence="10">Multi-pass membrane protein</topology>
    </subcellularLocation>
</comment>
<dbReference type="Pfam" id="PF02553">
    <property type="entry name" value="CbiN"/>
    <property type="match status" value="1"/>
</dbReference>
<dbReference type="HAMAP" id="MF_00330">
    <property type="entry name" value="CbiN"/>
    <property type="match status" value="1"/>
</dbReference>
<keyword evidence="9 10" id="KW-0170">Cobalt</keyword>
<dbReference type="GO" id="GO:0015087">
    <property type="term" value="F:cobalt ion transmembrane transporter activity"/>
    <property type="evidence" value="ECO:0007669"/>
    <property type="project" value="UniProtKB-UniRule"/>
</dbReference>
<proteinExistence type="inferred from homology"/>
<keyword evidence="7 10" id="KW-0406">Ion transport</keyword>
<evidence type="ECO:0000256" key="3">
    <source>
        <dbReference type="ARBA" id="ARBA00022475"/>
    </source>
</evidence>
<accession>A0A2T1DZ22</accession>
<evidence type="ECO:0000256" key="2">
    <source>
        <dbReference type="ARBA" id="ARBA00022448"/>
    </source>
</evidence>
<keyword evidence="1 10" id="KW-0171">Cobalt transport</keyword>
<evidence type="ECO:0000256" key="10">
    <source>
        <dbReference type="HAMAP-Rule" id="MF_00330"/>
    </source>
</evidence>
<evidence type="ECO:0000313" key="11">
    <source>
        <dbReference type="EMBL" id="PSB25624.1"/>
    </source>
</evidence>
<name>A0A2T1DZ22_9CYAN</name>
<keyword evidence="3 10" id="KW-1003">Cell membrane</keyword>
<keyword evidence="5 10" id="KW-0812">Transmembrane</keyword>